<keyword evidence="7" id="KW-1185">Reference proteome</keyword>
<comment type="similarity">
    <text evidence="2">Belongs to the glycosyl hydrolase 53 family.</text>
</comment>
<proteinExistence type="inferred from homology"/>
<dbReference type="InterPro" id="IPR011683">
    <property type="entry name" value="Glyco_hydro_53"/>
</dbReference>
<dbReference type="SUPFAM" id="SSF51445">
    <property type="entry name" value="(Trans)glycosidases"/>
    <property type="match status" value="1"/>
</dbReference>
<evidence type="ECO:0000256" key="4">
    <source>
        <dbReference type="ARBA" id="ARBA00022801"/>
    </source>
</evidence>
<protein>
    <recommendedName>
        <fullName evidence="3">arabinogalactan endo-beta-1,4-galactanase</fullName>
        <ecNumber evidence="3">3.2.1.89</ecNumber>
    </recommendedName>
</protein>
<dbReference type="PANTHER" id="PTHR34983">
    <property type="entry name" value="ARABINOGALACTAN ENDO-BETA-1,4-GALACTANASE A"/>
    <property type="match status" value="1"/>
</dbReference>
<dbReference type="EMBL" id="OZ019894">
    <property type="protein sequence ID" value="CAK9216863.1"/>
    <property type="molecule type" value="Genomic_DNA"/>
</dbReference>
<evidence type="ECO:0000256" key="2">
    <source>
        <dbReference type="ARBA" id="ARBA00010687"/>
    </source>
</evidence>
<keyword evidence="4" id="KW-0378">Hydrolase</keyword>
<comment type="catalytic activity">
    <reaction evidence="1">
        <text>The enzyme specifically hydrolyzes (1-&gt;4)-beta-D-galactosidic linkages in type I arabinogalactans.</text>
        <dbReference type="EC" id="3.2.1.89"/>
    </reaction>
</comment>
<gene>
    <name evidence="6" type="ORF">CSSPTR1EN2_LOCUS13683</name>
</gene>
<evidence type="ECO:0000256" key="5">
    <source>
        <dbReference type="ARBA" id="ARBA00023295"/>
    </source>
</evidence>
<dbReference type="Proteomes" id="UP001497512">
    <property type="component" value="Chromosome 2"/>
</dbReference>
<evidence type="ECO:0000313" key="6">
    <source>
        <dbReference type="EMBL" id="CAK9216863.1"/>
    </source>
</evidence>
<organism evidence="6 7">
    <name type="scientific">Sphagnum troendelagicum</name>
    <dbReference type="NCBI Taxonomy" id="128251"/>
    <lineage>
        <taxon>Eukaryota</taxon>
        <taxon>Viridiplantae</taxon>
        <taxon>Streptophyta</taxon>
        <taxon>Embryophyta</taxon>
        <taxon>Bryophyta</taxon>
        <taxon>Sphagnophytina</taxon>
        <taxon>Sphagnopsida</taxon>
        <taxon>Sphagnales</taxon>
        <taxon>Sphagnaceae</taxon>
        <taxon>Sphagnum</taxon>
    </lineage>
</organism>
<evidence type="ECO:0000256" key="1">
    <source>
        <dbReference type="ARBA" id="ARBA00001695"/>
    </source>
</evidence>
<sequence length="343" mass="37907">MASSQGMLLGHDLSTVIQCERNGTKYFDFDLSNPKPPESIIAAHGANLVRLRLWVNPPAGYSDLPSVLQFSQRAKQANLKVLLCLHLSDYWADPGKQTTPAAWRDLDFDTLSITVNNYVADVIDALKAQGTPPFIVAVGNEVSNGVLWPIGSLHNTKFFTGLLKSGLAAVKRQGIASMIHINNGQDQGLVTWFMDLMRTNQVEFDYLGLSFYSGDGASLSDLESSLKVVATRYRKPVVVVETANFWTAPNESPNAQAAALSELLKVVSSVPGDLGLGVVYWESAWLPLGEAYPGEGNHFWNRSLWDKQGRPLPALKCYEPYSKGQHVQPMGAKHHWFRRHDEL</sequence>
<dbReference type="Pfam" id="PF07745">
    <property type="entry name" value="Glyco_hydro_53"/>
    <property type="match status" value="1"/>
</dbReference>
<dbReference type="InterPro" id="IPR017853">
    <property type="entry name" value="GH"/>
</dbReference>
<name>A0ABP0UBI3_9BRYO</name>
<evidence type="ECO:0000313" key="7">
    <source>
        <dbReference type="Proteomes" id="UP001497512"/>
    </source>
</evidence>
<accession>A0ABP0UBI3</accession>
<dbReference type="PANTHER" id="PTHR34983:SF1">
    <property type="entry name" value="ARABINOGALACTAN ENDO-BETA-1,4-GALACTANASE A"/>
    <property type="match status" value="1"/>
</dbReference>
<keyword evidence="5" id="KW-0326">Glycosidase</keyword>
<dbReference type="Gene3D" id="3.20.20.80">
    <property type="entry name" value="Glycosidases"/>
    <property type="match status" value="1"/>
</dbReference>
<evidence type="ECO:0000256" key="3">
    <source>
        <dbReference type="ARBA" id="ARBA00012556"/>
    </source>
</evidence>
<dbReference type="EC" id="3.2.1.89" evidence="3"/>
<reference evidence="6" key="1">
    <citation type="submission" date="2024-02" db="EMBL/GenBank/DDBJ databases">
        <authorList>
            <consortium name="ELIXIR-Norway"/>
            <consortium name="Elixir Norway"/>
        </authorList>
    </citation>
    <scope>NUCLEOTIDE SEQUENCE</scope>
</reference>